<dbReference type="InterPro" id="IPR000719">
    <property type="entry name" value="Prot_kinase_dom"/>
</dbReference>
<organism evidence="4 5">
    <name type="scientific">Cytospora paraplurivora</name>
    <dbReference type="NCBI Taxonomy" id="2898453"/>
    <lineage>
        <taxon>Eukaryota</taxon>
        <taxon>Fungi</taxon>
        <taxon>Dikarya</taxon>
        <taxon>Ascomycota</taxon>
        <taxon>Pezizomycotina</taxon>
        <taxon>Sordariomycetes</taxon>
        <taxon>Sordariomycetidae</taxon>
        <taxon>Diaporthales</taxon>
        <taxon>Cytosporaceae</taxon>
        <taxon>Cytospora</taxon>
    </lineage>
</organism>
<dbReference type="InterPro" id="IPR008271">
    <property type="entry name" value="Ser/Thr_kinase_AS"/>
</dbReference>
<dbReference type="GO" id="GO:0035556">
    <property type="term" value="P:intracellular signal transduction"/>
    <property type="evidence" value="ECO:0007669"/>
    <property type="project" value="TreeGrafter"/>
</dbReference>
<dbReference type="GO" id="GO:0005737">
    <property type="term" value="C:cytoplasm"/>
    <property type="evidence" value="ECO:0007669"/>
    <property type="project" value="TreeGrafter"/>
</dbReference>
<dbReference type="SUPFAM" id="SSF56112">
    <property type="entry name" value="Protein kinase-like (PK-like)"/>
    <property type="match status" value="1"/>
</dbReference>
<keyword evidence="2" id="KW-0067">ATP-binding</keyword>
<dbReference type="GO" id="GO:0004674">
    <property type="term" value="F:protein serine/threonine kinase activity"/>
    <property type="evidence" value="ECO:0007669"/>
    <property type="project" value="TreeGrafter"/>
</dbReference>
<sequence length="568" mass="62539">MFGYLQRLALFACGAPTPAGESSQPDIVHLELDEDDVVPNNINSEEASTALVPSEQLERELQDRGSTSSYSGLQSIFLCRDLVESGLGIGQLQPPRLRIVVGQPDVYDESSVKLRGVVHSCADTSSTFVINTIELTVSFLPWGDDVLVTNNSDRSITITSVPGDFTHVEIEPDGRMKLHPGIWVVRDDSTSEQFRIQQCRYSLYYGEDTGKRLASENIRSPKRIRASFASGPHIPQTAPGTSPDQSEKAIIRPVTTAQAAVLAAHGLQDGKTLTVVDETTGQLEYSIRCIRKIKRSSTTDIFRGVFRPKGDVSYGKAVVVKMVRVPMGNTHHVALERAMGYWKRELHAHRNLRHPCIASLVSYDSRLLVLTVEVKGARDLSSLKWRGKDATFKGNTDDACTILADISSALAYIAEKGIVHNDVKAPNILYDGRAYLIDFGLSGVVADEPKDAGGGTPWYIAPEKRIRVPHSDVWSLGVVMLYVMGEITLPELGLAWDIYEANTMGTKDEQMRLAWLTNVEAKRKGLSADVASSKESKSRGLVSKMLIHDIAKRIDAYSLAEATKEWRS</sequence>
<reference evidence="4 5" key="1">
    <citation type="journal article" date="2023" name="PLoS ONE">
        <title>Cytospora paraplurivora sp. nov. isolated from orchards with fruit tree decline syndrome in Ontario, Canada.</title>
        <authorList>
            <person name="Ilyukhin E."/>
            <person name="Nguyen H.D.T."/>
            <person name="Castle A.J."/>
            <person name="Ellouze W."/>
        </authorList>
    </citation>
    <scope>NUCLEOTIDE SEQUENCE [LARGE SCALE GENOMIC DNA]</scope>
    <source>
        <strain evidence="4 5">FDS-564</strain>
    </source>
</reference>
<proteinExistence type="predicted"/>
<dbReference type="InterPro" id="IPR011009">
    <property type="entry name" value="Kinase-like_dom_sf"/>
</dbReference>
<accession>A0AAN9U681</accession>
<evidence type="ECO:0000256" key="2">
    <source>
        <dbReference type="ARBA" id="ARBA00022840"/>
    </source>
</evidence>
<dbReference type="GO" id="GO:0005524">
    <property type="term" value="F:ATP binding"/>
    <property type="evidence" value="ECO:0007669"/>
    <property type="project" value="UniProtKB-KW"/>
</dbReference>
<feature type="domain" description="Protein kinase" evidence="3">
    <location>
        <begin position="287"/>
        <end position="567"/>
    </location>
</feature>
<evidence type="ECO:0000256" key="1">
    <source>
        <dbReference type="ARBA" id="ARBA00022741"/>
    </source>
</evidence>
<keyword evidence="5" id="KW-1185">Reference proteome</keyword>
<evidence type="ECO:0000313" key="4">
    <source>
        <dbReference type="EMBL" id="KAK7740795.1"/>
    </source>
</evidence>
<gene>
    <name evidence="4" type="ORF">SLS53_005263</name>
</gene>
<name>A0AAN9U681_9PEZI</name>
<dbReference type="SMART" id="SM00220">
    <property type="entry name" value="S_TKc"/>
    <property type="match status" value="1"/>
</dbReference>
<dbReference type="Pfam" id="PF00069">
    <property type="entry name" value="Pkinase"/>
    <property type="match status" value="1"/>
</dbReference>
<dbReference type="CDD" id="cd00180">
    <property type="entry name" value="PKc"/>
    <property type="match status" value="1"/>
</dbReference>
<evidence type="ECO:0000313" key="5">
    <source>
        <dbReference type="Proteomes" id="UP001320245"/>
    </source>
</evidence>
<dbReference type="Gene3D" id="1.10.510.10">
    <property type="entry name" value="Transferase(Phosphotransferase) domain 1"/>
    <property type="match status" value="1"/>
</dbReference>
<protein>
    <recommendedName>
        <fullName evidence="3">Protein kinase domain-containing protein</fullName>
    </recommendedName>
</protein>
<evidence type="ECO:0000259" key="3">
    <source>
        <dbReference type="PROSITE" id="PS50011"/>
    </source>
</evidence>
<dbReference type="PROSITE" id="PS00108">
    <property type="entry name" value="PROTEIN_KINASE_ST"/>
    <property type="match status" value="1"/>
</dbReference>
<comment type="caution">
    <text evidence="4">The sequence shown here is derived from an EMBL/GenBank/DDBJ whole genome shotgun (WGS) entry which is preliminary data.</text>
</comment>
<dbReference type="PANTHER" id="PTHR24346">
    <property type="entry name" value="MAP/MICROTUBULE AFFINITY-REGULATING KINASE"/>
    <property type="match status" value="1"/>
</dbReference>
<keyword evidence="1" id="KW-0547">Nucleotide-binding</keyword>
<dbReference type="Proteomes" id="UP001320245">
    <property type="component" value="Unassembled WGS sequence"/>
</dbReference>
<dbReference type="PANTHER" id="PTHR24346:SF30">
    <property type="entry name" value="MATERNAL EMBRYONIC LEUCINE ZIPPER KINASE"/>
    <property type="match status" value="1"/>
</dbReference>
<dbReference type="EMBL" id="JAJSPL020000019">
    <property type="protein sequence ID" value="KAK7740795.1"/>
    <property type="molecule type" value="Genomic_DNA"/>
</dbReference>
<dbReference type="PROSITE" id="PS50011">
    <property type="entry name" value="PROTEIN_KINASE_DOM"/>
    <property type="match status" value="1"/>
</dbReference>
<dbReference type="AlphaFoldDB" id="A0AAN9U681"/>